<dbReference type="Proteomes" id="UP000235388">
    <property type="component" value="Unassembled WGS sequence"/>
</dbReference>
<dbReference type="EMBL" id="PGCJ01000015">
    <property type="protein sequence ID" value="PLW57028.1"/>
    <property type="molecule type" value="Genomic_DNA"/>
</dbReference>
<comment type="caution">
    <text evidence="2">The sequence shown here is derived from an EMBL/GenBank/DDBJ whole genome shotgun (WGS) entry which is preliminary data.</text>
</comment>
<proteinExistence type="predicted"/>
<evidence type="ECO:0000256" key="1">
    <source>
        <dbReference type="SAM" id="MobiDB-lite"/>
    </source>
</evidence>
<feature type="compositionally biased region" description="Basic and acidic residues" evidence="1">
    <location>
        <begin position="34"/>
        <end position="48"/>
    </location>
</feature>
<keyword evidence="3" id="KW-1185">Reference proteome</keyword>
<dbReference type="AlphaFoldDB" id="A0A2N5W435"/>
<sequence>MITHVFNRGGLNTIGTAPGKFNIEFDPEMIQEPLDHSKLQHHLEETHRNHTQPETSPPVDDAPKPEPIFPFTKLLTACSSFQSTHSVVDQLISRKMHIKVSSRNTKRCPQDQARM</sequence>
<reference evidence="2 3" key="1">
    <citation type="submission" date="2017-11" db="EMBL/GenBank/DDBJ databases">
        <title>De novo assembly and phasing of dikaryotic genomes from two isolates of Puccinia coronata f. sp. avenae, the causal agent of oat crown rust.</title>
        <authorList>
            <person name="Miller M.E."/>
            <person name="Zhang Y."/>
            <person name="Omidvar V."/>
            <person name="Sperschneider J."/>
            <person name="Schwessinger B."/>
            <person name="Raley C."/>
            <person name="Palmer J.M."/>
            <person name="Garnica D."/>
            <person name="Upadhyaya N."/>
            <person name="Rathjen J."/>
            <person name="Taylor J.M."/>
            <person name="Park R.F."/>
            <person name="Dodds P.N."/>
            <person name="Hirsch C.D."/>
            <person name="Kianian S.F."/>
            <person name="Figueroa M."/>
        </authorList>
    </citation>
    <scope>NUCLEOTIDE SEQUENCE [LARGE SCALE GENOMIC DNA]</scope>
    <source>
        <strain evidence="2">12NC29</strain>
    </source>
</reference>
<evidence type="ECO:0000313" key="3">
    <source>
        <dbReference type="Proteomes" id="UP000235388"/>
    </source>
</evidence>
<organism evidence="2 3">
    <name type="scientific">Puccinia coronata f. sp. avenae</name>
    <dbReference type="NCBI Taxonomy" id="200324"/>
    <lineage>
        <taxon>Eukaryota</taxon>
        <taxon>Fungi</taxon>
        <taxon>Dikarya</taxon>
        <taxon>Basidiomycota</taxon>
        <taxon>Pucciniomycotina</taxon>
        <taxon>Pucciniomycetes</taxon>
        <taxon>Pucciniales</taxon>
        <taxon>Pucciniaceae</taxon>
        <taxon>Puccinia</taxon>
    </lineage>
</organism>
<feature type="region of interest" description="Disordered" evidence="1">
    <location>
        <begin position="34"/>
        <end position="66"/>
    </location>
</feature>
<evidence type="ECO:0000313" key="2">
    <source>
        <dbReference type="EMBL" id="PLW57028.1"/>
    </source>
</evidence>
<accession>A0A2N5W435</accession>
<name>A0A2N5W435_9BASI</name>
<protein>
    <submittedName>
        <fullName evidence="2">Uncharacterized protein</fullName>
    </submittedName>
</protein>
<gene>
    <name evidence="2" type="ORF">PCANC_02791</name>
</gene>